<keyword evidence="2" id="KW-1185">Reference proteome</keyword>
<organism evidence="1 2">
    <name type="scientific">Caerostris darwini</name>
    <dbReference type="NCBI Taxonomy" id="1538125"/>
    <lineage>
        <taxon>Eukaryota</taxon>
        <taxon>Metazoa</taxon>
        <taxon>Ecdysozoa</taxon>
        <taxon>Arthropoda</taxon>
        <taxon>Chelicerata</taxon>
        <taxon>Arachnida</taxon>
        <taxon>Araneae</taxon>
        <taxon>Araneomorphae</taxon>
        <taxon>Entelegynae</taxon>
        <taxon>Araneoidea</taxon>
        <taxon>Araneidae</taxon>
        <taxon>Caerostris</taxon>
    </lineage>
</organism>
<evidence type="ECO:0000313" key="1">
    <source>
        <dbReference type="EMBL" id="GIY73333.1"/>
    </source>
</evidence>
<protein>
    <submittedName>
        <fullName evidence="1">Uncharacterized protein</fullName>
    </submittedName>
</protein>
<evidence type="ECO:0000313" key="2">
    <source>
        <dbReference type="Proteomes" id="UP001054837"/>
    </source>
</evidence>
<dbReference type="Proteomes" id="UP001054837">
    <property type="component" value="Unassembled WGS sequence"/>
</dbReference>
<proteinExistence type="predicted"/>
<gene>
    <name evidence="1" type="ORF">CDAR_531021</name>
</gene>
<dbReference type="AlphaFoldDB" id="A0AAV4VTJ4"/>
<sequence length="98" mass="11143">MRKNGNDKMNAIIHMNISLCIVVDNFGRGFKGYAITLYLSNAINAMVKVETFTDIAPKNGKHLQSTKPRGQFRTKIFVNCKGMLMTVIMRSDMERFPI</sequence>
<dbReference type="EMBL" id="BPLQ01013598">
    <property type="protein sequence ID" value="GIY73333.1"/>
    <property type="molecule type" value="Genomic_DNA"/>
</dbReference>
<comment type="caution">
    <text evidence="1">The sequence shown here is derived from an EMBL/GenBank/DDBJ whole genome shotgun (WGS) entry which is preliminary data.</text>
</comment>
<name>A0AAV4VTJ4_9ARAC</name>
<accession>A0AAV4VTJ4</accession>
<reference evidence="1 2" key="1">
    <citation type="submission" date="2021-06" db="EMBL/GenBank/DDBJ databases">
        <title>Caerostris darwini draft genome.</title>
        <authorList>
            <person name="Kono N."/>
            <person name="Arakawa K."/>
        </authorList>
    </citation>
    <scope>NUCLEOTIDE SEQUENCE [LARGE SCALE GENOMIC DNA]</scope>
</reference>